<proteinExistence type="predicted"/>
<gene>
    <name evidence="1" type="ORF">HNQ80_001854</name>
</gene>
<dbReference type="Proteomes" id="UP000579281">
    <property type="component" value="Unassembled WGS sequence"/>
</dbReference>
<accession>A0A841L055</accession>
<dbReference type="AlphaFoldDB" id="A0A841L055"/>
<reference evidence="1 2" key="1">
    <citation type="submission" date="2020-08" db="EMBL/GenBank/DDBJ databases">
        <title>Genomic Encyclopedia of Type Strains, Phase IV (KMG-IV): sequencing the most valuable type-strain genomes for metagenomic binning, comparative biology and taxonomic classification.</title>
        <authorList>
            <person name="Goeker M."/>
        </authorList>
    </citation>
    <scope>NUCLEOTIDE SEQUENCE [LARGE SCALE GENOMIC DNA]</scope>
    <source>
        <strain evidence="1 2">DSM 103526</strain>
    </source>
</reference>
<dbReference type="EMBL" id="JACHEN010000009">
    <property type="protein sequence ID" value="MBB6215765.1"/>
    <property type="molecule type" value="Genomic_DNA"/>
</dbReference>
<evidence type="ECO:0000313" key="1">
    <source>
        <dbReference type="EMBL" id="MBB6215765.1"/>
    </source>
</evidence>
<name>A0A841L055_9FIRM</name>
<protein>
    <submittedName>
        <fullName evidence="1">Uncharacterized protein</fullName>
    </submittedName>
</protein>
<organism evidence="1 2">
    <name type="scientific">Anaerosolibacter carboniphilus</name>
    <dbReference type="NCBI Taxonomy" id="1417629"/>
    <lineage>
        <taxon>Bacteria</taxon>
        <taxon>Bacillati</taxon>
        <taxon>Bacillota</taxon>
        <taxon>Clostridia</taxon>
        <taxon>Peptostreptococcales</taxon>
        <taxon>Thermotaleaceae</taxon>
        <taxon>Anaerosolibacter</taxon>
    </lineage>
</organism>
<sequence>MYNVAVNLLNATKDHSSITISDDKKTLNISEIQEKEMTAMNFWGQGAYTDDLNFFQSDFYAFLKIAK</sequence>
<evidence type="ECO:0000313" key="2">
    <source>
        <dbReference type="Proteomes" id="UP000579281"/>
    </source>
</evidence>
<comment type="caution">
    <text evidence="1">The sequence shown here is derived from an EMBL/GenBank/DDBJ whole genome shotgun (WGS) entry which is preliminary data.</text>
</comment>
<dbReference type="RefSeq" id="WP_184310315.1">
    <property type="nucleotide sequence ID" value="NZ_JACHEN010000009.1"/>
</dbReference>
<keyword evidence="2" id="KW-1185">Reference proteome</keyword>